<organism evidence="3 5">
    <name type="scientific">Rotaria socialis</name>
    <dbReference type="NCBI Taxonomy" id="392032"/>
    <lineage>
        <taxon>Eukaryota</taxon>
        <taxon>Metazoa</taxon>
        <taxon>Spiralia</taxon>
        <taxon>Gnathifera</taxon>
        <taxon>Rotifera</taxon>
        <taxon>Eurotatoria</taxon>
        <taxon>Bdelloidea</taxon>
        <taxon>Philodinida</taxon>
        <taxon>Philodinidae</taxon>
        <taxon>Rotaria</taxon>
    </lineage>
</organism>
<proteinExistence type="predicted"/>
<evidence type="ECO:0000313" key="4">
    <source>
        <dbReference type="EMBL" id="CAF4677403.1"/>
    </source>
</evidence>
<dbReference type="Proteomes" id="UP000663825">
    <property type="component" value="Unassembled WGS sequence"/>
</dbReference>
<feature type="signal peptide" evidence="2">
    <location>
        <begin position="1"/>
        <end position="18"/>
    </location>
</feature>
<keyword evidence="1" id="KW-1133">Transmembrane helix</keyword>
<sequence length="131" mass="15063">MVALQFLFIFVMVSCTNALFCGDKVNAQFETKYDNNHNELQQVLAEHKTFTSSSWTHYVLPIQIIVSAVVFVIIFVYAYRYCWPIIKITCRGKLLKNRINGLTSITTSYYQPPYAHTPNSVINQPLHSPLN</sequence>
<evidence type="ECO:0000313" key="3">
    <source>
        <dbReference type="EMBL" id="CAF3168950.1"/>
    </source>
</evidence>
<reference evidence="3" key="1">
    <citation type="submission" date="2021-02" db="EMBL/GenBank/DDBJ databases">
        <authorList>
            <person name="Nowell W R."/>
        </authorList>
    </citation>
    <scope>NUCLEOTIDE SEQUENCE</scope>
</reference>
<evidence type="ECO:0000313" key="5">
    <source>
        <dbReference type="Proteomes" id="UP000663825"/>
    </source>
</evidence>
<evidence type="ECO:0000256" key="2">
    <source>
        <dbReference type="SAM" id="SignalP"/>
    </source>
</evidence>
<dbReference type="OrthoDB" id="10030878at2759"/>
<comment type="caution">
    <text evidence="3">The sequence shown here is derived from an EMBL/GenBank/DDBJ whole genome shotgun (WGS) entry which is preliminary data.</text>
</comment>
<dbReference type="Proteomes" id="UP000663848">
    <property type="component" value="Unassembled WGS sequence"/>
</dbReference>
<keyword evidence="1" id="KW-0812">Transmembrane</keyword>
<keyword evidence="1" id="KW-0472">Membrane</keyword>
<name>A0A817PX36_9BILA</name>
<evidence type="ECO:0000256" key="1">
    <source>
        <dbReference type="SAM" id="Phobius"/>
    </source>
</evidence>
<feature type="chain" id="PRO_5036413866" evidence="2">
    <location>
        <begin position="19"/>
        <end position="131"/>
    </location>
</feature>
<protein>
    <submittedName>
        <fullName evidence="3">Uncharacterized protein</fullName>
    </submittedName>
</protein>
<dbReference type="EMBL" id="CAJNXB010001449">
    <property type="protein sequence ID" value="CAF3168950.1"/>
    <property type="molecule type" value="Genomic_DNA"/>
</dbReference>
<dbReference type="EMBL" id="CAJOBR010002376">
    <property type="protein sequence ID" value="CAF4677403.1"/>
    <property type="molecule type" value="Genomic_DNA"/>
</dbReference>
<accession>A0A817PX36</accession>
<feature type="transmembrane region" description="Helical" evidence="1">
    <location>
        <begin position="58"/>
        <end position="79"/>
    </location>
</feature>
<gene>
    <name evidence="4" type="ORF">QYT958_LOCUS16419</name>
    <name evidence="3" type="ORF">TIS948_LOCUS10701</name>
</gene>
<dbReference type="AlphaFoldDB" id="A0A817PX36"/>
<keyword evidence="2" id="KW-0732">Signal</keyword>